<comment type="pathway">
    <text evidence="1 7 9">Amino-acid degradation; L-histidine degradation into L-glutamate; N-formimidoyl-L-glutamate from L-histidine: step 1/3.</text>
</comment>
<feature type="modified residue" description="2,3-didehydroalanine (Ser)" evidence="7">
    <location>
        <position position="144"/>
    </location>
</feature>
<dbReference type="Gene3D" id="1.20.200.10">
    <property type="entry name" value="Fumarase/aspartase (Central domain)"/>
    <property type="match status" value="1"/>
</dbReference>
<gene>
    <name evidence="7 11" type="primary">hutH</name>
    <name evidence="11" type="ORF">OG549_14915</name>
</gene>
<dbReference type="InterPro" id="IPR001106">
    <property type="entry name" value="Aromatic_Lyase"/>
</dbReference>
<name>A0AAU2VH01_9ACTN</name>
<protein>
    <recommendedName>
        <fullName evidence="3 7">Histidine ammonia-lyase</fullName>
        <shortName evidence="7">Histidase</shortName>
        <ecNumber evidence="3 7">4.3.1.3</ecNumber>
    </recommendedName>
</protein>
<dbReference type="EC" id="4.3.1.3" evidence="3 7"/>
<dbReference type="FunFam" id="1.20.200.10:FF:000012">
    <property type="entry name" value="Tyrosine ammonia-lyase"/>
    <property type="match status" value="1"/>
</dbReference>
<dbReference type="GO" id="GO:0006548">
    <property type="term" value="P:L-histidine catabolic process"/>
    <property type="evidence" value="ECO:0007669"/>
    <property type="project" value="UniProtKB-UniRule"/>
</dbReference>
<dbReference type="HAMAP" id="MF_00229">
    <property type="entry name" value="His_ammonia_lyase"/>
    <property type="match status" value="1"/>
</dbReference>
<comment type="catalytic activity">
    <reaction evidence="6 7 9">
        <text>L-histidine = trans-urocanate + NH4(+)</text>
        <dbReference type="Rhea" id="RHEA:21232"/>
        <dbReference type="ChEBI" id="CHEBI:17771"/>
        <dbReference type="ChEBI" id="CHEBI:28938"/>
        <dbReference type="ChEBI" id="CHEBI:57595"/>
        <dbReference type="EC" id="4.3.1.3"/>
    </reaction>
</comment>
<dbReference type="PROSITE" id="PS00488">
    <property type="entry name" value="PAL_HISTIDASE"/>
    <property type="match status" value="1"/>
</dbReference>
<dbReference type="InterPro" id="IPR024083">
    <property type="entry name" value="Fumarase/histidase_N"/>
</dbReference>
<dbReference type="Pfam" id="PF00221">
    <property type="entry name" value="Lyase_aromatic"/>
    <property type="match status" value="1"/>
</dbReference>
<reference evidence="11" key="1">
    <citation type="submission" date="2022-10" db="EMBL/GenBank/DDBJ databases">
        <title>The complete genomes of actinobacterial strains from the NBC collection.</title>
        <authorList>
            <person name="Joergensen T.S."/>
            <person name="Alvarez Arevalo M."/>
            <person name="Sterndorff E.B."/>
            <person name="Faurdal D."/>
            <person name="Vuksanovic O."/>
            <person name="Mourched A.-S."/>
            <person name="Charusanti P."/>
            <person name="Shaw S."/>
            <person name="Blin K."/>
            <person name="Weber T."/>
        </authorList>
    </citation>
    <scope>NUCLEOTIDE SEQUENCE</scope>
    <source>
        <strain evidence="11">NBC_00003</strain>
    </source>
</reference>
<dbReference type="GO" id="GO:0051289">
    <property type="term" value="P:protein homotetramerization"/>
    <property type="evidence" value="ECO:0007669"/>
    <property type="project" value="UniProtKB-ARBA"/>
</dbReference>
<dbReference type="GO" id="GO:0045548">
    <property type="term" value="F:phenylalanine ammonia-lyase activity"/>
    <property type="evidence" value="ECO:0007669"/>
    <property type="project" value="UniProtKB-ARBA"/>
</dbReference>
<comment type="PTM">
    <text evidence="7">Contains an active site 4-methylidene-imidazol-5-one (MIO), which is formed autocatalytically by cyclization and dehydration of residues Cys-Ser-Gly.</text>
</comment>
<feature type="cross-link" description="5-imidazolinone (Ala-Gly)" evidence="7">
    <location>
        <begin position="143"/>
        <end position="145"/>
    </location>
</feature>
<dbReference type="PANTHER" id="PTHR10362">
    <property type="entry name" value="HISTIDINE AMMONIA-LYASE"/>
    <property type="match status" value="1"/>
</dbReference>
<evidence type="ECO:0000256" key="6">
    <source>
        <dbReference type="ARBA" id="ARBA00049269"/>
    </source>
</evidence>
<sequence>MHTVVVGTSGTTPEDVIAVARGNAKVELSAGALDALARAREVVDALAAKPEPVYGVSTGFGALASRHISPELRAQLQRNIVRSHAAGMGPRVEREVVRALMFLRLKTVASGHTGVRPSVAQTMADVLNAGITPVVHEYGSLGCSGDLAPLSHCALTLMGEGDAEGPDGVVKPAGELLAAAGIEPVELREKEGLALLNGTDGMLGMLCMAIADLKKLYTSADITAALSLEALLGTDKVLAPELHAIRPHPGQGASAANMLAVLKGSGLTGHFQEEEAPRVQDAYSVRCAPQVNGAGRDTIAYALTVAERELASAVDNPVVLADGRVESNGNFHGAPVAYVLDFLAIAAADLGSIAERRTDRLLDKNRSHGLPPFLADDAGVDSGLMIAQYTQAALVSEMKRLAVPASADSIPSSAMQEDHVSMGWSAARKLRTAVDNLTRIIAVEMYAATRGIELRKGLTPAPASQAAIAAARAAGIQGPGPDRFLAPDLAAADAFVREGKLVAAVEPVTGPLA</sequence>
<evidence type="ECO:0000256" key="2">
    <source>
        <dbReference type="ARBA" id="ARBA00007238"/>
    </source>
</evidence>
<dbReference type="NCBIfam" id="TIGR01225">
    <property type="entry name" value="hutH"/>
    <property type="match status" value="1"/>
</dbReference>
<evidence type="ECO:0000256" key="5">
    <source>
        <dbReference type="ARBA" id="ARBA00023239"/>
    </source>
</evidence>
<dbReference type="InterPro" id="IPR008948">
    <property type="entry name" value="L-Aspartase-like"/>
</dbReference>
<evidence type="ECO:0000256" key="8">
    <source>
        <dbReference type="RuleBase" id="RU003954"/>
    </source>
</evidence>
<dbReference type="GO" id="GO:0005737">
    <property type="term" value="C:cytoplasm"/>
    <property type="evidence" value="ECO:0007669"/>
    <property type="project" value="UniProtKB-SubCell"/>
</dbReference>
<evidence type="ECO:0000256" key="1">
    <source>
        <dbReference type="ARBA" id="ARBA00005113"/>
    </source>
</evidence>
<comment type="similarity">
    <text evidence="2 7 8">Belongs to the PAL/histidase family.</text>
</comment>
<dbReference type="SUPFAM" id="SSF48557">
    <property type="entry name" value="L-aspartase-like"/>
    <property type="match status" value="1"/>
</dbReference>
<dbReference type="Gene3D" id="1.10.275.10">
    <property type="entry name" value="Fumarase/aspartase (N-terminal domain)"/>
    <property type="match status" value="1"/>
</dbReference>
<dbReference type="GO" id="GO:0004397">
    <property type="term" value="F:histidine ammonia-lyase activity"/>
    <property type="evidence" value="ECO:0007669"/>
    <property type="project" value="UniProtKB-UniRule"/>
</dbReference>
<proteinExistence type="inferred from homology"/>
<evidence type="ECO:0000256" key="9">
    <source>
        <dbReference type="RuleBase" id="RU004479"/>
    </source>
</evidence>
<dbReference type="FunFam" id="1.10.275.10:FF:000005">
    <property type="entry name" value="Histidine ammonia-lyase"/>
    <property type="match status" value="1"/>
</dbReference>
<accession>A0AAU2VH01</accession>
<evidence type="ECO:0000256" key="3">
    <source>
        <dbReference type="ARBA" id="ARBA00012994"/>
    </source>
</evidence>
<dbReference type="EMBL" id="CP108318">
    <property type="protein sequence ID" value="WTW66414.1"/>
    <property type="molecule type" value="Genomic_DNA"/>
</dbReference>
<evidence type="ECO:0000313" key="11">
    <source>
        <dbReference type="EMBL" id="WTW66414.1"/>
    </source>
</evidence>
<keyword evidence="5 7" id="KW-0456">Lyase</keyword>
<dbReference type="GO" id="GO:0009800">
    <property type="term" value="P:cinnamic acid biosynthetic process"/>
    <property type="evidence" value="ECO:0007669"/>
    <property type="project" value="UniProtKB-ARBA"/>
</dbReference>
<evidence type="ECO:0000256" key="4">
    <source>
        <dbReference type="ARBA" id="ARBA00022808"/>
    </source>
</evidence>
<comment type="subcellular location">
    <subcellularLocation>
        <location evidence="7 10">Cytoplasm</location>
    </subcellularLocation>
</comment>
<evidence type="ECO:0000256" key="7">
    <source>
        <dbReference type="HAMAP-Rule" id="MF_00229"/>
    </source>
</evidence>
<keyword evidence="7" id="KW-0963">Cytoplasm</keyword>
<dbReference type="AlphaFoldDB" id="A0AAU2VH01"/>
<dbReference type="NCBIfam" id="NF006871">
    <property type="entry name" value="PRK09367.1"/>
    <property type="match status" value="1"/>
</dbReference>
<dbReference type="CDD" id="cd00332">
    <property type="entry name" value="PAL-HAL"/>
    <property type="match status" value="1"/>
</dbReference>
<keyword evidence="4 7" id="KW-0369">Histidine metabolism</keyword>
<dbReference type="InterPro" id="IPR022313">
    <property type="entry name" value="Phe/His_NH3-lyase_AS"/>
</dbReference>
<organism evidence="11">
    <name type="scientific">Streptomyces sp. NBC_00003</name>
    <dbReference type="NCBI Taxonomy" id="2903608"/>
    <lineage>
        <taxon>Bacteria</taxon>
        <taxon>Bacillati</taxon>
        <taxon>Actinomycetota</taxon>
        <taxon>Actinomycetes</taxon>
        <taxon>Kitasatosporales</taxon>
        <taxon>Streptomycetaceae</taxon>
        <taxon>Streptomyces</taxon>
    </lineage>
</organism>
<dbReference type="InterPro" id="IPR005921">
    <property type="entry name" value="HutH"/>
</dbReference>
<evidence type="ECO:0000256" key="10">
    <source>
        <dbReference type="RuleBase" id="RU004480"/>
    </source>
</evidence>